<gene>
    <name evidence="1" type="ORF">P9271_20160</name>
</gene>
<protein>
    <submittedName>
        <fullName evidence="1">Uncharacterized protein</fullName>
    </submittedName>
</protein>
<sequence>MKNRDRDCEEIEEIDDLDDLDDLLRTELEGLQGTEILVITESDQLSLFGQTFRPIFCGTVFEVNPGSLTLFPVQIKLVNAPFFNFPTPLSIPLEKIAQFTPGFNCDDRIPLT</sequence>
<accession>A0ABU6P2P3</accession>
<name>A0ABU6P2P3_9BACI</name>
<evidence type="ECO:0000313" key="2">
    <source>
        <dbReference type="Proteomes" id="UP001342826"/>
    </source>
</evidence>
<keyword evidence="2" id="KW-1185">Reference proteome</keyword>
<dbReference type="RefSeq" id="WP_235843043.1">
    <property type="nucleotide sequence ID" value="NZ_JARTFS010000018.1"/>
</dbReference>
<dbReference type="GeneID" id="301142223"/>
<organism evidence="1 2">
    <name type="scientific">Metabacillus fastidiosus</name>
    <dbReference type="NCBI Taxonomy" id="1458"/>
    <lineage>
        <taxon>Bacteria</taxon>
        <taxon>Bacillati</taxon>
        <taxon>Bacillota</taxon>
        <taxon>Bacilli</taxon>
        <taxon>Bacillales</taxon>
        <taxon>Bacillaceae</taxon>
        <taxon>Metabacillus</taxon>
    </lineage>
</organism>
<reference evidence="1 2" key="1">
    <citation type="submission" date="2023-03" db="EMBL/GenBank/DDBJ databases">
        <title>Bacillus Genome Sequencing.</title>
        <authorList>
            <person name="Dunlap C."/>
        </authorList>
    </citation>
    <scope>NUCLEOTIDE SEQUENCE [LARGE SCALE GENOMIC DNA]</scope>
    <source>
        <strain evidence="1 2">NRS-1717</strain>
    </source>
</reference>
<comment type="caution">
    <text evidence="1">The sequence shown here is derived from an EMBL/GenBank/DDBJ whole genome shotgun (WGS) entry which is preliminary data.</text>
</comment>
<dbReference type="Proteomes" id="UP001342826">
    <property type="component" value="Unassembled WGS sequence"/>
</dbReference>
<proteinExistence type="predicted"/>
<evidence type="ECO:0000313" key="1">
    <source>
        <dbReference type="EMBL" id="MED4403628.1"/>
    </source>
</evidence>
<dbReference type="EMBL" id="JARTFS010000018">
    <property type="protein sequence ID" value="MED4403628.1"/>
    <property type="molecule type" value="Genomic_DNA"/>
</dbReference>